<dbReference type="Proteomes" id="UP000316426">
    <property type="component" value="Chromosome"/>
</dbReference>
<organism evidence="3 4">
    <name type="scientific">Botrimarina mediterranea</name>
    <dbReference type="NCBI Taxonomy" id="2528022"/>
    <lineage>
        <taxon>Bacteria</taxon>
        <taxon>Pseudomonadati</taxon>
        <taxon>Planctomycetota</taxon>
        <taxon>Planctomycetia</taxon>
        <taxon>Pirellulales</taxon>
        <taxon>Lacipirellulaceae</taxon>
        <taxon>Botrimarina</taxon>
    </lineage>
</organism>
<dbReference type="Pfam" id="PF12951">
    <property type="entry name" value="PATR"/>
    <property type="match status" value="4"/>
</dbReference>
<gene>
    <name evidence="3" type="ORF">Spa11_32960</name>
</gene>
<dbReference type="EMBL" id="CP036349">
    <property type="protein sequence ID" value="QDV75086.1"/>
    <property type="molecule type" value="Genomic_DNA"/>
</dbReference>
<evidence type="ECO:0000313" key="4">
    <source>
        <dbReference type="Proteomes" id="UP000316426"/>
    </source>
</evidence>
<accession>A0A518KBA9</accession>
<dbReference type="KEGG" id="bmei:Spa11_32960"/>
<feature type="chain" id="PRO_5021962369" evidence="2">
    <location>
        <begin position="21"/>
        <end position="1493"/>
    </location>
</feature>
<dbReference type="InterPro" id="IPR018247">
    <property type="entry name" value="EF_Hand_1_Ca_BS"/>
</dbReference>
<name>A0A518KBA9_9BACT</name>
<keyword evidence="1 2" id="KW-0732">Signal</keyword>
<proteinExistence type="predicted"/>
<evidence type="ECO:0000256" key="2">
    <source>
        <dbReference type="SAM" id="SignalP"/>
    </source>
</evidence>
<dbReference type="NCBIfam" id="TIGR02601">
    <property type="entry name" value="autotrns_rpt"/>
    <property type="match status" value="2"/>
</dbReference>
<evidence type="ECO:0000313" key="3">
    <source>
        <dbReference type="EMBL" id="QDV75086.1"/>
    </source>
</evidence>
<dbReference type="RefSeq" id="WP_145114072.1">
    <property type="nucleotide sequence ID" value="NZ_CP036349.1"/>
</dbReference>
<reference evidence="3 4" key="1">
    <citation type="submission" date="2019-02" db="EMBL/GenBank/DDBJ databases">
        <title>Deep-cultivation of Planctomycetes and their phenomic and genomic characterization uncovers novel biology.</title>
        <authorList>
            <person name="Wiegand S."/>
            <person name="Jogler M."/>
            <person name="Boedeker C."/>
            <person name="Pinto D."/>
            <person name="Vollmers J."/>
            <person name="Rivas-Marin E."/>
            <person name="Kohn T."/>
            <person name="Peeters S.H."/>
            <person name="Heuer A."/>
            <person name="Rast P."/>
            <person name="Oberbeckmann S."/>
            <person name="Bunk B."/>
            <person name="Jeske O."/>
            <person name="Meyerdierks A."/>
            <person name="Storesund J.E."/>
            <person name="Kallscheuer N."/>
            <person name="Luecker S."/>
            <person name="Lage O.M."/>
            <person name="Pohl T."/>
            <person name="Merkel B.J."/>
            <person name="Hornburger P."/>
            <person name="Mueller R.-W."/>
            <person name="Bruemmer F."/>
            <person name="Labrenz M."/>
            <person name="Spormann A.M."/>
            <person name="Op den Camp H."/>
            <person name="Overmann J."/>
            <person name="Amann R."/>
            <person name="Jetten M.S.M."/>
            <person name="Mascher T."/>
            <person name="Medema M.H."/>
            <person name="Devos D.P."/>
            <person name="Kaster A.-K."/>
            <person name="Ovreas L."/>
            <person name="Rohde M."/>
            <person name="Galperin M.Y."/>
            <person name="Jogler C."/>
        </authorList>
    </citation>
    <scope>NUCLEOTIDE SEQUENCE [LARGE SCALE GENOMIC DNA]</scope>
    <source>
        <strain evidence="3 4">Spa11</strain>
    </source>
</reference>
<dbReference type="PROSITE" id="PS00018">
    <property type="entry name" value="EF_HAND_1"/>
    <property type="match status" value="1"/>
</dbReference>
<protein>
    <submittedName>
        <fullName evidence="3">Autotransporter-associated beta strand repeat protein</fullName>
    </submittedName>
</protein>
<evidence type="ECO:0000256" key="1">
    <source>
        <dbReference type="ARBA" id="ARBA00022729"/>
    </source>
</evidence>
<sequence length="1493" mass="148375" precursor="true">MKATSAFLLCLVLCATAAQAVIIVSGTDSGIYDSSGGAGSIDYTLQGSGNALVFGTYIDNTYTPSGIQFGGATADGFVQDGRTSLFYFYDPVDMGSFSFNVSAGSANSAYFVYELSNVDTSFAPDLGTGNSITTTTDNRFITNFIGVNNADGSALTSTGIQSLFGVGNANGAIGGGAVGAGIADELATGVAGLKSLTWDGFGGGFSQGEVSAAFVGLAGGPVSWAIDGGGDWSLNSNWNGGAPSSGGEALLGNILSTPNSPATISLDAPGINLSKLTISNPNRYVVTGPQTLTLSGDAEISVGGGTHEIAATITGSSGLLKSGGDNLILSGVNTYTGGTTIQGGSLQLANSGAVPGDVTMAAAGELRFIEGFNGAFAGNITGSGAVVLDNSMTTETVTFNSAKSISGAVNINGGTLAVSNSGALGTADGTAATWTRVSGDELGGVEDTGKLALTGGVNIASEFLVLGPRANAAIDAVHLTSSGANTWGGNIKGEATGSQYNIESTSGTLTLSGTLSAPEGDGGAVAYVFSGAGNTNLTGRITDAETNASGDTFVGAPNAEDNVSVIKRGSGTLTIGTATTLQADYWQAGTVVEGGTLVVLSNGANGGELWGPVEVQSGAVLDVDNFSSYSTQVDQLISGGGTIQAQTLALFDDAQVSPGDGGVGTLTVNGNVVMNAGGGGGGTLQFELGDTTAIGDSDLIDVNGNVTTAGGAPSMTVSVVAAEGSLAAGQYKLISHNGAAINVSGLTPAFLDSLGNALTTRQSLAISSASGAVNLDVTGTAGSLTWTGANGTAWDKNTTQNWVDGGAEVFYDLDQVTFDDSAGANSTVDISGEDVYPSVVTFNSSTGNTYTVTGTNGFGGQTPLNLTGDVTVSLGNTNTHEGDISLASGTTLEINGGAHTFSGEISGAGSVVFQTGATLNGANTFTGEVTINGGTVFPNSATAFGTTDAGTTLNGGAIWYNFQNLAVAEPMTLNGGSVIVAGNDASAVSFTGPVSVGAGGGTFLVNGGLGGDALAITNNVTGSESGVVTVNVGPNSVATLTANVSNNGALSKVGTGILALAASAAVSSPVIEVNGGTLDVTAKPSLVLGDGQMLTGNLSTVSGNVTAGSGSTIRVGGDGLPLSDAVYVDATWGAAESNTTLVGGGTLTPLNNVFGDQPEWNARTPFGNGGSVLQGQTSQPNPNSAPVLVTTVDGLQSGEEYEVWVNFWNDGSGWRVLAGDSESNLSLYDPANSVAASTLTYPTLVLTTEGNRTMLAGSLGTFTANASGEIQVYLDESSETGGGNRAWYDGLSVSVQEIIGATLTVTGDVTLQADSAVALDLGTPENSDLLSISGNLAAAGILDLSLDSQAPAPAEGDVFNLLDFTAASGVFDSIYVPGLGADLTWDDANLLTTGELSVVSFEGLLGDFNDDGVVNAADYTVWRDNVGTSFDLNGNGNELADSAGLVDAADYQLWARNYGAQAASSLASVPEPSALMLALTAGLLAARRQRIEN</sequence>
<keyword evidence="4" id="KW-1185">Reference proteome</keyword>
<feature type="signal peptide" evidence="2">
    <location>
        <begin position="1"/>
        <end position="20"/>
    </location>
</feature>
<dbReference type="InterPro" id="IPR013425">
    <property type="entry name" value="Autotrns_rpt"/>
</dbReference>